<dbReference type="Proteomes" id="UP000230906">
    <property type="component" value="Unassembled WGS sequence"/>
</dbReference>
<evidence type="ECO:0000256" key="1">
    <source>
        <dbReference type="ARBA" id="ARBA00012837"/>
    </source>
</evidence>
<feature type="domain" description="DALR anticodon binding" evidence="6">
    <location>
        <begin position="1"/>
        <end position="104"/>
    </location>
</feature>
<dbReference type="GO" id="GO:0005524">
    <property type="term" value="F:ATP binding"/>
    <property type="evidence" value="ECO:0007669"/>
    <property type="project" value="UniProtKB-KW"/>
</dbReference>
<dbReference type="EC" id="6.1.1.19" evidence="1"/>
<evidence type="ECO:0000256" key="5">
    <source>
        <dbReference type="ARBA" id="ARBA00049339"/>
    </source>
</evidence>
<dbReference type="SUPFAM" id="SSF47323">
    <property type="entry name" value="Anticodon-binding domain of a subclass of class I aminoacyl-tRNA synthetases"/>
    <property type="match status" value="1"/>
</dbReference>
<evidence type="ECO:0000313" key="8">
    <source>
        <dbReference type="Proteomes" id="UP000230906"/>
    </source>
</evidence>
<protein>
    <recommendedName>
        <fullName evidence="1">arginine--tRNA ligase</fullName>
        <ecNumber evidence="1">6.1.1.19</ecNumber>
    </recommendedName>
</protein>
<name>A0A2H0RFZ0_9BACT</name>
<dbReference type="PANTHER" id="PTHR11956">
    <property type="entry name" value="ARGINYL-TRNA SYNTHETASE"/>
    <property type="match status" value="1"/>
</dbReference>
<evidence type="ECO:0000313" key="7">
    <source>
        <dbReference type="EMBL" id="PIR45459.1"/>
    </source>
</evidence>
<feature type="non-terminal residue" evidence="7">
    <location>
        <position position="1"/>
    </location>
</feature>
<dbReference type="GO" id="GO:0006420">
    <property type="term" value="P:arginyl-tRNA aminoacylation"/>
    <property type="evidence" value="ECO:0007669"/>
    <property type="project" value="InterPro"/>
</dbReference>
<dbReference type="AlphaFoldDB" id="A0A2H0RFZ0"/>
<dbReference type="Gene3D" id="1.10.730.10">
    <property type="entry name" value="Isoleucyl-tRNA Synthetase, Domain 1"/>
    <property type="match status" value="1"/>
</dbReference>
<gene>
    <name evidence="7" type="primary">argS</name>
    <name evidence="7" type="ORF">COV09_01345</name>
</gene>
<comment type="caution">
    <text evidence="7">The sequence shown here is derived from an EMBL/GenBank/DDBJ whole genome shotgun (WGS) entry which is preliminary data.</text>
</comment>
<evidence type="ECO:0000256" key="2">
    <source>
        <dbReference type="ARBA" id="ARBA00022598"/>
    </source>
</evidence>
<dbReference type="InterPro" id="IPR008909">
    <property type="entry name" value="DALR_anticod-bd"/>
</dbReference>
<reference evidence="7 8" key="1">
    <citation type="submission" date="2017-09" db="EMBL/GenBank/DDBJ databases">
        <title>Depth-based differentiation of microbial function through sediment-hosted aquifers and enrichment of novel symbionts in the deep terrestrial subsurface.</title>
        <authorList>
            <person name="Probst A.J."/>
            <person name="Ladd B."/>
            <person name="Jarett J.K."/>
            <person name="Geller-Mcgrath D.E."/>
            <person name="Sieber C.M."/>
            <person name="Emerson J.B."/>
            <person name="Anantharaman K."/>
            <person name="Thomas B.C."/>
            <person name="Malmstrom R."/>
            <person name="Stieglmeier M."/>
            <person name="Klingl A."/>
            <person name="Woyke T."/>
            <person name="Ryan C.M."/>
            <person name="Banfield J.F."/>
        </authorList>
    </citation>
    <scope>NUCLEOTIDE SEQUENCE [LARGE SCALE GENOMIC DNA]</scope>
    <source>
        <strain evidence="7">CG10_big_fil_rev_8_21_14_0_10_50_13</strain>
    </source>
</reference>
<sequence length="104" mass="11237">QSVLEKAKEQSVAPSLAESELPGNLERLLYRYPEVVARAGEHLAPHLITTYLTELASAFNAYYASNQIVSVEAHSRYRVALTGAVGQILANGLELLAIATPAKM</sequence>
<proteinExistence type="predicted"/>
<dbReference type="InterPro" id="IPR001278">
    <property type="entry name" value="Arg-tRNA-ligase"/>
</dbReference>
<keyword evidence="3" id="KW-0547">Nucleotide-binding</keyword>
<accession>A0A2H0RFZ0</accession>
<dbReference type="InterPro" id="IPR009080">
    <property type="entry name" value="tRNAsynth_Ia_anticodon-bd"/>
</dbReference>
<keyword evidence="4" id="KW-0067">ATP-binding</keyword>
<evidence type="ECO:0000256" key="4">
    <source>
        <dbReference type="ARBA" id="ARBA00022840"/>
    </source>
</evidence>
<dbReference type="Pfam" id="PF05746">
    <property type="entry name" value="DALR_1"/>
    <property type="match status" value="1"/>
</dbReference>
<dbReference type="PANTHER" id="PTHR11956:SF5">
    <property type="entry name" value="ARGININE--TRNA LIGASE, CYTOPLASMIC"/>
    <property type="match status" value="1"/>
</dbReference>
<keyword evidence="2 7" id="KW-0436">Ligase</keyword>
<dbReference type="SMART" id="SM00836">
    <property type="entry name" value="DALR_1"/>
    <property type="match status" value="1"/>
</dbReference>
<dbReference type="EMBL" id="PCYJ01000020">
    <property type="protein sequence ID" value="PIR45459.1"/>
    <property type="molecule type" value="Genomic_DNA"/>
</dbReference>
<dbReference type="GO" id="GO:0004814">
    <property type="term" value="F:arginine-tRNA ligase activity"/>
    <property type="evidence" value="ECO:0007669"/>
    <property type="project" value="UniProtKB-EC"/>
</dbReference>
<evidence type="ECO:0000256" key="3">
    <source>
        <dbReference type="ARBA" id="ARBA00022741"/>
    </source>
</evidence>
<comment type="catalytic activity">
    <reaction evidence="5">
        <text>tRNA(Arg) + L-arginine + ATP = L-arginyl-tRNA(Arg) + AMP + diphosphate</text>
        <dbReference type="Rhea" id="RHEA:20301"/>
        <dbReference type="Rhea" id="RHEA-COMP:9658"/>
        <dbReference type="Rhea" id="RHEA-COMP:9673"/>
        <dbReference type="ChEBI" id="CHEBI:30616"/>
        <dbReference type="ChEBI" id="CHEBI:32682"/>
        <dbReference type="ChEBI" id="CHEBI:33019"/>
        <dbReference type="ChEBI" id="CHEBI:78442"/>
        <dbReference type="ChEBI" id="CHEBI:78513"/>
        <dbReference type="ChEBI" id="CHEBI:456215"/>
        <dbReference type="EC" id="6.1.1.19"/>
    </reaction>
</comment>
<organism evidence="7 8">
    <name type="scientific">Candidatus Vogelbacteria bacterium CG10_big_fil_rev_8_21_14_0_10_50_13</name>
    <dbReference type="NCBI Taxonomy" id="1975044"/>
    <lineage>
        <taxon>Bacteria</taxon>
        <taxon>Candidatus Vogeliibacteriota</taxon>
    </lineage>
</organism>
<evidence type="ECO:0000259" key="6">
    <source>
        <dbReference type="SMART" id="SM00836"/>
    </source>
</evidence>